<dbReference type="Proteomes" id="UP000237000">
    <property type="component" value="Unassembled WGS sequence"/>
</dbReference>
<proteinExistence type="predicted"/>
<sequence length="137" mass="15682">SIRDSIPETKTTKELLAEIAKKYVKFAKSEKEHYLNLLHNTYYDGVSGIRNHVVTLESFFQKLKGMGMDLSDDFLAWQTMRYLPSQFDSITSSYNAQEKAWSVSEIIAILTKEEDDIKARKVHSVSLTTTKDGLNQN</sequence>
<dbReference type="InParanoid" id="A0A2P5FHV0"/>
<evidence type="ECO:0000313" key="2">
    <source>
        <dbReference type="Proteomes" id="UP000237000"/>
    </source>
</evidence>
<dbReference type="EMBL" id="JXTC01000032">
    <property type="protein sequence ID" value="PON97347.1"/>
    <property type="molecule type" value="Genomic_DNA"/>
</dbReference>
<protein>
    <submittedName>
        <fullName evidence="1">Uncharacterized protein</fullName>
    </submittedName>
</protein>
<dbReference type="Pfam" id="PF14223">
    <property type="entry name" value="Retrotran_gag_2"/>
    <property type="match status" value="1"/>
</dbReference>
<keyword evidence="2" id="KW-1185">Reference proteome</keyword>
<dbReference type="AlphaFoldDB" id="A0A2P5FHV0"/>
<evidence type="ECO:0000313" key="1">
    <source>
        <dbReference type="EMBL" id="PON97347.1"/>
    </source>
</evidence>
<feature type="non-terminal residue" evidence="1">
    <location>
        <position position="1"/>
    </location>
</feature>
<comment type="caution">
    <text evidence="1">The sequence shown here is derived from an EMBL/GenBank/DDBJ whole genome shotgun (WGS) entry which is preliminary data.</text>
</comment>
<name>A0A2P5FHV0_TREOI</name>
<accession>A0A2P5FHV0</accession>
<dbReference type="OrthoDB" id="1436154at2759"/>
<gene>
    <name evidence="1" type="ORF">TorRG33x02_068140</name>
</gene>
<reference evidence="2" key="1">
    <citation type="submission" date="2016-06" db="EMBL/GenBank/DDBJ databases">
        <title>Parallel loss of symbiosis genes in relatives of nitrogen-fixing non-legume Parasponia.</title>
        <authorList>
            <person name="Van Velzen R."/>
            <person name="Holmer R."/>
            <person name="Bu F."/>
            <person name="Rutten L."/>
            <person name="Van Zeijl A."/>
            <person name="Liu W."/>
            <person name="Santuari L."/>
            <person name="Cao Q."/>
            <person name="Sharma T."/>
            <person name="Shen D."/>
            <person name="Roswanjaya Y."/>
            <person name="Wardhani T."/>
            <person name="Kalhor M.S."/>
            <person name="Jansen J."/>
            <person name="Van den Hoogen J."/>
            <person name="Gungor B."/>
            <person name="Hartog M."/>
            <person name="Hontelez J."/>
            <person name="Verver J."/>
            <person name="Yang W.-C."/>
            <person name="Schijlen E."/>
            <person name="Repin R."/>
            <person name="Schilthuizen M."/>
            <person name="Schranz E."/>
            <person name="Heidstra R."/>
            <person name="Miyata K."/>
            <person name="Fedorova E."/>
            <person name="Kohlen W."/>
            <person name="Bisseling T."/>
            <person name="Smit S."/>
            <person name="Geurts R."/>
        </authorList>
    </citation>
    <scope>NUCLEOTIDE SEQUENCE [LARGE SCALE GENOMIC DNA]</scope>
    <source>
        <strain evidence="2">cv. RG33-2</strain>
    </source>
</reference>
<organism evidence="1 2">
    <name type="scientific">Trema orientale</name>
    <name type="common">Charcoal tree</name>
    <name type="synonym">Celtis orientalis</name>
    <dbReference type="NCBI Taxonomy" id="63057"/>
    <lineage>
        <taxon>Eukaryota</taxon>
        <taxon>Viridiplantae</taxon>
        <taxon>Streptophyta</taxon>
        <taxon>Embryophyta</taxon>
        <taxon>Tracheophyta</taxon>
        <taxon>Spermatophyta</taxon>
        <taxon>Magnoliopsida</taxon>
        <taxon>eudicotyledons</taxon>
        <taxon>Gunneridae</taxon>
        <taxon>Pentapetalae</taxon>
        <taxon>rosids</taxon>
        <taxon>fabids</taxon>
        <taxon>Rosales</taxon>
        <taxon>Cannabaceae</taxon>
        <taxon>Trema</taxon>
    </lineage>
</organism>